<sequence length="91" mass="9499">MAGNSTSDDGRGSGGFVAAHVREKRAGGEGGGVVRRPHEELGTVAWPQERGGGGGTPATTPARDGQIRCCQSLELWGLGDGDDDRGLRRRR</sequence>
<evidence type="ECO:0008006" key="4">
    <source>
        <dbReference type="Google" id="ProtNLM"/>
    </source>
</evidence>
<accession>A0A0E0PL76</accession>
<organism evidence="2 3">
    <name type="scientific">Oryza rufipogon</name>
    <name type="common">Brownbeard rice</name>
    <name type="synonym">Asian wild rice</name>
    <dbReference type="NCBI Taxonomy" id="4529"/>
    <lineage>
        <taxon>Eukaryota</taxon>
        <taxon>Viridiplantae</taxon>
        <taxon>Streptophyta</taxon>
        <taxon>Embryophyta</taxon>
        <taxon>Tracheophyta</taxon>
        <taxon>Spermatophyta</taxon>
        <taxon>Magnoliopsida</taxon>
        <taxon>Liliopsida</taxon>
        <taxon>Poales</taxon>
        <taxon>Poaceae</taxon>
        <taxon>BOP clade</taxon>
        <taxon>Oryzoideae</taxon>
        <taxon>Oryzeae</taxon>
        <taxon>Oryzinae</taxon>
        <taxon>Oryza</taxon>
    </lineage>
</organism>
<reference evidence="3" key="1">
    <citation type="submission" date="2013-06" db="EMBL/GenBank/DDBJ databases">
        <authorList>
            <person name="Zhao Q."/>
        </authorList>
    </citation>
    <scope>NUCLEOTIDE SEQUENCE</scope>
    <source>
        <strain evidence="3">cv. W1943</strain>
    </source>
</reference>
<evidence type="ECO:0000313" key="2">
    <source>
        <dbReference type="EnsemblPlants" id="ORUFI05G14030.1"/>
    </source>
</evidence>
<evidence type="ECO:0000313" key="3">
    <source>
        <dbReference type="Proteomes" id="UP000008022"/>
    </source>
</evidence>
<dbReference type="EnsemblPlants" id="ORUFI05G14030.1">
    <property type="protein sequence ID" value="ORUFI05G14030.1"/>
    <property type="gene ID" value="ORUFI05G14030"/>
</dbReference>
<dbReference type="HOGENOM" id="CLU_2430894_0_0_1"/>
<protein>
    <recommendedName>
        <fullName evidence="4">DUF834 domain-containing protein</fullName>
    </recommendedName>
</protein>
<feature type="region of interest" description="Disordered" evidence="1">
    <location>
        <begin position="1"/>
        <end position="64"/>
    </location>
</feature>
<name>A0A0E0PL76_ORYRU</name>
<proteinExistence type="predicted"/>
<evidence type="ECO:0000256" key="1">
    <source>
        <dbReference type="SAM" id="MobiDB-lite"/>
    </source>
</evidence>
<dbReference type="Gramene" id="ORUFI05G14030.1">
    <property type="protein sequence ID" value="ORUFI05G14030.1"/>
    <property type="gene ID" value="ORUFI05G14030"/>
</dbReference>
<reference evidence="2" key="2">
    <citation type="submission" date="2015-06" db="UniProtKB">
        <authorList>
            <consortium name="EnsemblPlants"/>
        </authorList>
    </citation>
    <scope>IDENTIFICATION</scope>
</reference>
<keyword evidence="3" id="KW-1185">Reference proteome</keyword>
<dbReference type="Proteomes" id="UP000008022">
    <property type="component" value="Unassembled WGS sequence"/>
</dbReference>
<dbReference type="AlphaFoldDB" id="A0A0E0PL76"/>